<feature type="repeat" description="PPR" evidence="2">
    <location>
        <begin position="598"/>
        <end position="632"/>
    </location>
</feature>
<accession>A0A9D4ZLD3</accession>
<dbReference type="InterPro" id="IPR046848">
    <property type="entry name" value="E_motif"/>
</dbReference>
<feature type="repeat" description="PPR" evidence="2">
    <location>
        <begin position="497"/>
        <end position="531"/>
    </location>
</feature>
<dbReference type="Pfam" id="PF13041">
    <property type="entry name" value="PPR_2"/>
    <property type="match status" value="6"/>
</dbReference>
<dbReference type="Pfam" id="PF20431">
    <property type="entry name" value="E_motif"/>
    <property type="match status" value="1"/>
</dbReference>
<comment type="caution">
    <text evidence="3">The sequence shown here is derived from an EMBL/GenBank/DDBJ whole genome shotgun (WGS) entry which is preliminary data.</text>
</comment>
<keyword evidence="4" id="KW-1185">Reference proteome</keyword>
<dbReference type="AlphaFoldDB" id="A0A9D4ZLD3"/>
<protein>
    <recommendedName>
        <fullName evidence="5">Pentatricopeptide repeat-containing protein</fullName>
    </recommendedName>
</protein>
<keyword evidence="1" id="KW-0677">Repeat</keyword>
<feature type="repeat" description="PPR" evidence="2">
    <location>
        <begin position="770"/>
        <end position="804"/>
    </location>
</feature>
<dbReference type="InterPro" id="IPR011990">
    <property type="entry name" value="TPR-like_helical_dom_sf"/>
</dbReference>
<organism evidence="3 4">
    <name type="scientific">Adiantum capillus-veneris</name>
    <name type="common">Maidenhair fern</name>
    <dbReference type="NCBI Taxonomy" id="13818"/>
    <lineage>
        <taxon>Eukaryota</taxon>
        <taxon>Viridiplantae</taxon>
        <taxon>Streptophyta</taxon>
        <taxon>Embryophyta</taxon>
        <taxon>Tracheophyta</taxon>
        <taxon>Polypodiopsida</taxon>
        <taxon>Polypodiidae</taxon>
        <taxon>Polypodiales</taxon>
        <taxon>Pteridineae</taxon>
        <taxon>Pteridaceae</taxon>
        <taxon>Vittarioideae</taxon>
        <taxon>Adiantum</taxon>
    </lineage>
</organism>
<evidence type="ECO:0008006" key="5">
    <source>
        <dbReference type="Google" id="ProtNLM"/>
    </source>
</evidence>
<feature type="repeat" description="PPR" evidence="2">
    <location>
        <begin position="91"/>
        <end position="125"/>
    </location>
</feature>
<dbReference type="FunFam" id="1.25.40.10:FF:000361">
    <property type="entry name" value="Pentatricopeptide repeat-containing protein chloroplastic"/>
    <property type="match status" value="1"/>
</dbReference>
<dbReference type="NCBIfam" id="TIGR00756">
    <property type="entry name" value="PPR"/>
    <property type="match status" value="8"/>
</dbReference>
<dbReference type="Pfam" id="PF12854">
    <property type="entry name" value="PPR_1"/>
    <property type="match status" value="1"/>
</dbReference>
<proteinExistence type="predicted"/>
<evidence type="ECO:0000256" key="1">
    <source>
        <dbReference type="ARBA" id="ARBA00022737"/>
    </source>
</evidence>
<dbReference type="InterPro" id="IPR002885">
    <property type="entry name" value="PPR_rpt"/>
</dbReference>
<dbReference type="FunFam" id="1.25.40.10:FF:000343">
    <property type="entry name" value="Pentatricopeptide repeat-containing protein At3g58590"/>
    <property type="match status" value="1"/>
</dbReference>
<dbReference type="FunFam" id="1.25.40.10:FF:000381">
    <property type="entry name" value="Pentatricopeptide repeat-containing protein"/>
    <property type="match status" value="1"/>
</dbReference>
<dbReference type="GO" id="GO:0003723">
    <property type="term" value="F:RNA binding"/>
    <property type="evidence" value="ECO:0007669"/>
    <property type="project" value="InterPro"/>
</dbReference>
<dbReference type="Proteomes" id="UP000886520">
    <property type="component" value="Chromosome 8"/>
</dbReference>
<dbReference type="OrthoDB" id="1934782at2759"/>
<dbReference type="PROSITE" id="PS51375">
    <property type="entry name" value="PPR"/>
    <property type="match status" value="8"/>
</dbReference>
<dbReference type="EMBL" id="JABFUD020000008">
    <property type="protein sequence ID" value="KAI5077065.1"/>
    <property type="molecule type" value="Genomic_DNA"/>
</dbReference>
<feature type="repeat" description="PPR" evidence="2">
    <location>
        <begin position="192"/>
        <end position="226"/>
    </location>
</feature>
<feature type="repeat" description="PPR" evidence="2">
    <location>
        <begin position="699"/>
        <end position="733"/>
    </location>
</feature>
<feature type="repeat" description="PPR" evidence="2">
    <location>
        <begin position="396"/>
        <end position="430"/>
    </location>
</feature>
<evidence type="ECO:0000313" key="4">
    <source>
        <dbReference type="Proteomes" id="UP000886520"/>
    </source>
</evidence>
<dbReference type="PANTHER" id="PTHR24015">
    <property type="entry name" value="OS07G0578800 PROTEIN-RELATED"/>
    <property type="match status" value="1"/>
</dbReference>
<dbReference type="GO" id="GO:0009451">
    <property type="term" value="P:RNA modification"/>
    <property type="evidence" value="ECO:0007669"/>
    <property type="project" value="InterPro"/>
</dbReference>
<reference evidence="3" key="1">
    <citation type="submission" date="2021-01" db="EMBL/GenBank/DDBJ databases">
        <title>Adiantum capillus-veneris genome.</title>
        <authorList>
            <person name="Fang Y."/>
            <person name="Liao Q."/>
        </authorList>
    </citation>
    <scope>NUCLEOTIDE SEQUENCE</scope>
    <source>
        <strain evidence="3">H3</strain>
        <tissue evidence="3">Leaf</tissue>
    </source>
</reference>
<dbReference type="FunFam" id="1.25.40.10:FF:000090">
    <property type="entry name" value="Pentatricopeptide repeat-containing protein, chloroplastic"/>
    <property type="match status" value="1"/>
</dbReference>
<dbReference type="SUPFAM" id="SSF48452">
    <property type="entry name" value="TPR-like"/>
    <property type="match status" value="1"/>
</dbReference>
<dbReference type="PANTHER" id="PTHR24015:SF548">
    <property type="entry name" value="OS08G0340900 PROTEIN"/>
    <property type="match status" value="1"/>
</dbReference>
<dbReference type="InterPro" id="IPR046960">
    <property type="entry name" value="PPR_At4g14850-like_plant"/>
</dbReference>
<evidence type="ECO:0000313" key="3">
    <source>
        <dbReference type="EMBL" id="KAI5077065.1"/>
    </source>
</evidence>
<dbReference type="FunFam" id="1.25.40.10:FF:000475">
    <property type="entry name" value="Pentatricopeptide repeat-containing protein At5g40410, mitochondrial"/>
    <property type="match status" value="1"/>
</dbReference>
<gene>
    <name evidence="3" type="ORF">GOP47_0009130</name>
</gene>
<sequence length="864" mass="94675">MQGGLLHQALSSTQSLHARDVRPNPSSYACFLQRCARSKALLAGHYIHARIIADGIHHGDSLFGKLLLEMYGNCGCPDDAYKVFHHVQHKDLQCWNMMIAAYSHVDHIEQVFKLLHQMLMQQVRPDDGTLSNVLVACTSASSLTHGRLVHTYMILNSLLTSVSVINALITMYGNCGSLCSTRKVFLAAQHKDVVTWTAIISAFAKQGHATEALDLSKEMLSEDVEPDRVTFISILDACANLEASEMGKIVHTLITEMGIHIDVVLGTAVLNMYGKCGCLQCARLLFQTLQRQSVVAWNAMITAYVQSKLCKEALQLFYQMLKAGVKASKVTFISTLNACVKPQDLAEGMLLHHFVVENGICARSDIIVGTSLLSMYSECGSLYDAQNVFDSLSRKNVVSWTALLSAYVKHEKYSEVLVLFSKLDRKGISPNPITFLTVLDACANAKVSTSGDLAFSLIIEDELKLDSFLKTSLVSMYGKCGRLEDAKHLFVSVSPKNVVLYTAIIAAYAQCNHGKEALLLFQQMCQEGLKPDKYTYSGLLDAITGPATSLDGKIFHSLILEIGMESETCVGIALLNMYRNCGTLDDAVSVFVGLPTHNIVSFNAMLAIYAQHQEGYAAFELFQRVQNEGFSPDHVTFISTLDACAGSIDLVQAKSLHVNLVGTGVIYDTVVKTALLNMYSKCGDFKGANDIFESLLERDVAAWNAMIAAFADHGRGKEALELFKRMRGEGVNPDGVTLASVLLACSRAGLTKVGREYFDSMSAVYGVEPTVEHYACMVDAYGRAGLLNEAEDLLKKMPNHPSPVAWLAFLSACKVHRDVKRAKHAADRIFELDPKHTGARLMLSNIYAVAGMWNDATSVISKIT</sequence>
<dbReference type="Pfam" id="PF01535">
    <property type="entry name" value="PPR"/>
    <property type="match status" value="2"/>
</dbReference>
<dbReference type="Gene3D" id="1.25.40.10">
    <property type="entry name" value="Tetratricopeptide repeat domain"/>
    <property type="match status" value="8"/>
</dbReference>
<evidence type="ECO:0000256" key="2">
    <source>
        <dbReference type="PROSITE-ProRule" id="PRU00708"/>
    </source>
</evidence>
<dbReference type="FunFam" id="1.25.40.10:FF:000227">
    <property type="entry name" value="Pentatricopeptide repeat-containing protein At3g13880"/>
    <property type="match status" value="1"/>
</dbReference>
<name>A0A9D4ZLD3_ADICA</name>
<feature type="repeat" description="PPR" evidence="2">
    <location>
        <begin position="293"/>
        <end position="327"/>
    </location>
</feature>